<dbReference type="InterPro" id="IPR046342">
    <property type="entry name" value="CBS_dom_sf"/>
</dbReference>
<dbReference type="SUPFAM" id="SSF81301">
    <property type="entry name" value="Nucleotidyltransferase"/>
    <property type="match status" value="1"/>
</dbReference>
<keyword evidence="15" id="KW-1185">Reference proteome</keyword>
<dbReference type="SUPFAM" id="SSF54631">
    <property type="entry name" value="CBS-domain pair"/>
    <property type="match status" value="1"/>
</dbReference>
<dbReference type="Gene3D" id="1.10.3090.10">
    <property type="entry name" value="cca-adding enzyme, domain 2"/>
    <property type="match status" value="1"/>
</dbReference>
<evidence type="ECO:0000256" key="10">
    <source>
        <dbReference type="ARBA" id="ARBA00022884"/>
    </source>
</evidence>
<keyword evidence="9" id="KW-0460">Magnesium</keyword>
<feature type="domain" description="CBS" evidence="13">
    <location>
        <begin position="388"/>
        <end position="444"/>
    </location>
</feature>
<evidence type="ECO:0000256" key="6">
    <source>
        <dbReference type="ARBA" id="ARBA00022695"/>
    </source>
</evidence>
<dbReference type="PROSITE" id="PS51371">
    <property type="entry name" value="CBS"/>
    <property type="match status" value="2"/>
</dbReference>
<dbReference type="PANTHER" id="PTHR47788:SF1">
    <property type="entry name" value="A-ADDING TRNA NUCLEOTIDYLTRANSFERASE"/>
    <property type="match status" value="1"/>
</dbReference>
<dbReference type="Pfam" id="PF00571">
    <property type="entry name" value="CBS"/>
    <property type="match status" value="2"/>
</dbReference>
<evidence type="ECO:0000256" key="2">
    <source>
        <dbReference type="ARBA" id="ARBA00007265"/>
    </source>
</evidence>
<dbReference type="Gene3D" id="3.10.310.30">
    <property type="match status" value="1"/>
</dbReference>
<keyword evidence="6" id="KW-0548">Nucleotidyltransferase</keyword>
<dbReference type="CDD" id="cd04595">
    <property type="entry name" value="CBS_pair_DHH_polyA_Pol_assoc"/>
    <property type="match status" value="1"/>
</dbReference>
<dbReference type="Gene3D" id="3.30.460.10">
    <property type="entry name" value="Beta Polymerase, domain 2"/>
    <property type="match status" value="1"/>
</dbReference>
<evidence type="ECO:0000313" key="14">
    <source>
        <dbReference type="EMBL" id="BAD40790.1"/>
    </source>
</evidence>
<protein>
    <submittedName>
        <fullName evidence="14">Putative poly A polymerase</fullName>
    </submittedName>
</protein>
<evidence type="ECO:0000256" key="9">
    <source>
        <dbReference type="ARBA" id="ARBA00022842"/>
    </source>
</evidence>
<keyword evidence="3" id="KW-0820">tRNA-binding</keyword>
<dbReference type="EMBL" id="AP006840">
    <property type="protein sequence ID" value="BAD40790.1"/>
    <property type="molecule type" value="Genomic_DNA"/>
</dbReference>
<evidence type="ECO:0000259" key="13">
    <source>
        <dbReference type="PROSITE" id="PS51371"/>
    </source>
</evidence>
<proteinExistence type="inferred from homology"/>
<keyword evidence="5" id="KW-0819">tRNA processing</keyword>
<evidence type="ECO:0000256" key="3">
    <source>
        <dbReference type="ARBA" id="ARBA00022555"/>
    </source>
</evidence>
<feature type="domain" description="CBS" evidence="13">
    <location>
        <begin position="325"/>
        <end position="384"/>
    </location>
</feature>
<dbReference type="Proteomes" id="UP000000417">
    <property type="component" value="Chromosome"/>
</dbReference>
<evidence type="ECO:0000313" key="15">
    <source>
        <dbReference type="Proteomes" id="UP000000417"/>
    </source>
</evidence>
<comment type="cofactor">
    <cofactor evidence="1">
        <name>Mg(2+)</name>
        <dbReference type="ChEBI" id="CHEBI:18420"/>
    </cofactor>
</comment>
<dbReference type="InterPro" id="IPR003156">
    <property type="entry name" value="DHHA1_dom"/>
</dbReference>
<dbReference type="Pfam" id="PF01368">
    <property type="entry name" value="DHH"/>
    <property type="match status" value="1"/>
</dbReference>
<dbReference type="KEGG" id="sth:STH1805"/>
<keyword evidence="10 12" id="KW-0694">RNA-binding</keyword>
<dbReference type="Pfam" id="PF12627">
    <property type="entry name" value="PolyA_pol_RNAbd"/>
    <property type="match status" value="1"/>
</dbReference>
<dbReference type="AlphaFoldDB" id="Q67NF3"/>
<dbReference type="STRING" id="292459.STH1805"/>
<evidence type="ECO:0000256" key="11">
    <source>
        <dbReference type="PROSITE-ProRule" id="PRU00703"/>
    </source>
</evidence>
<dbReference type="eggNOG" id="COG0517">
    <property type="taxonomic scope" value="Bacteria"/>
</dbReference>
<dbReference type="SUPFAM" id="SSF64182">
    <property type="entry name" value="DHH phosphoesterases"/>
    <property type="match status" value="1"/>
</dbReference>
<dbReference type="InterPro" id="IPR001667">
    <property type="entry name" value="DDH_dom"/>
</dbReference>
<dbReference type="Gene3D" id="3.90.1640.10">
    <property type="entry name" value="inorganic pyrophosphatase (n-terminal core)"/>
    <property type="match status" value="1"/>
</dbReference>
<evidence type="ECO:0000256" key="8">
    <source>
        <dbReference type="ARBA" id="ARBA00022741"/>
    </source>
</evidence>
<dbReference type="HOGENOM" id="CLU_015961_5_0_9"/>
<sequence length="890" mass="96467">MRRAGASGRPEGTMQIIVPHTNTDLDAIGAAIGAQVLYPKAQIVLPGTANPMAAEFISLHRYNLRVYRVKDIDLTQVQRAIVVDTADAARLGPLRTLLPNVELHLYDHHPAEAADLQGRLEVRAPVGATCTLIAELIEEAGAPLTPFQATALLVGIYADTGSLSLLGTTDRDARAAGFLLSRGASLQAAARFMEVSLSPAQQTLLQQLQNRGRWVNVHGARIRLLVAEVPEYVGGLNLVVHRLMELEPVPALFAAVRMDDRVHLVGRSSVPWVDAARVMARFGGGGHPAAASAVVKGLSVEEAAERLEEVLPDGVERPLMARDVMSAPVKTILARKPIRDAERLMLRHGHTGLPVVDEQGRVVGVVSLRDVEKARRHGLEHAPVKSVMRSQVIAVHPDTPADEVQELMIERDIGRVPVVADGNLVGIITRSDILGLIYGAPPPRWHRRLYAAPDMPKDLRDKAVQEALEAVEAAPAGIRALLRTAGRVAEQEGVAVYAVGGFVRDLLLGRPNLDFDIVVEGDGIAFAHSLARALGGRVQEVPRFGTAHIYLDADDPDLPSRIDVATARREFYEHAAALPRVEHADLHEDLYRRDFSINALAIRLGSAGPSGLIDFFGGLKDLAAGQVRILHTLSFVEDPTRLLRAVRFAHRYGFRLERETEACARRAIAEGFLGRVSRERLRNELLLLLQEPAGGGALQMLADLGGLEDLLPGVGLTPEVLSLLDAADGLPEAEPEISAGSRLWLVKLLVLLHPLPLNQGAALVKRLRLKRAESQACLQVLAGWRIAHDLVTAPRPDPAAIVAHLDGWPPEGLLLLHLLGGGDRVATYWRTWRHIRLDITGADVRALGVPPGPQVGRILQRVLAARLSGEAPDRAAQLELARRHAAQQEE</sequence>
<dbReference type="Gene3D" id="3.10.580.10">
    <property type="entry name" value="CBS-domain"/>
    <property type="match status" value="1"/>
</dbReference>
<keyword evidence="4 12" id="KW-0808">Transferase</keyword>
<dbReference type="PANTHER" id="PTHR47788">
    <property type="entry name" value="POLYA POLYMERASE"/>
    <property type="match status" value="1"/>
</dbReference>
<dbReference type="Pfam" id="PF02272">
    <property type="entry name" value="DHHA1"/>
    <property type="match status" value="1"/>
</dbReference>
<evidence type="ECO:0000256" key="12">
    <source>
        <dbReference type="RuleBase" id="RU003953"/>
    </source>
</evidence>
<dbReference type="InterPro" id="IPR000644">
    <property type="entry name" value="CBS_dom"/>
</dbReference>
<dbReference type="InterPro" id="IPR052390">
    <property type="entry name" value="tRNA_nt/polyA_polymerase"/>
</dbReference>
<gene>
    <name evidence="14" type="ordered locus">STH1805</name>
</gene>
<evidence type="ECO:0000256" key="1">
    <source>
        <dbReference type="ARBA" id="ARBA00001946"/>
    </source>
</evidence>
<organism evidence="14 15">
    <name type="scientific">Symbiobacterium thermophilum (strain DSM 24528 / JCM 14929 / IAM 14863 / T)</name>
    <dbReference type="NCBI Taxonomy" id="292459"/>
    <lineage>
        <taxon>Bacteria</taxon>
        <taxon>Bacillati</taxon>
        <taxon>Bacillota</taxon>
        <taxon>Clostridia</taxon>
        <taxon>Eubacteriales</taxon>
        <taxon>Symbiobacteriaceae</taxon>
        <taxon>Symbiobacterium</taxon>
    </lineage>
</organism>
<dbReference type="GO" id="GO:0046872">
    <property type="term" value="F:metal ion binding"/>
    <property type="evidence" value="ECO:0007669"/>
    <property type="project" value="UniProtKB-KW"/>
</dbReference>
<evidence type="ECO:0000256" key="4">
    <source>
        <dbReference type="ARBA" id="ARBA00022679"/>
    </source>
</evidence>
<dbReference type="InterPro" id="IPR002646">
    <property type="entry name" value="PolA_pol_head_dom"/>
</dbReference>
<keyword evidence="8" id="KW-0547">Nucleotide-binding</keyword>
<dbReference type="eggNOG" id="COG0617">
    <property type="taxonomic scope" value="Bacteria"/>
</dbReference>
<dbReference type="InterPro" id="IPR043519">
    <property type="entry name" value="NT_sf"/>
</dbReference>
<dbReference type="Pfam" id="PF01743">
    <property type="entry name" value="PolyA_pol"/>
    <property type="match status" value="1"/>
</dbReference>
<keyword evidence="11" id="KW-0129">CBS domain</keyword>
<accession>Q67NF3</accession>
<dbReference type="eggNOG" id="COG0618">
    <property type="taxonomic scope" value="Bacteria"/>
</dbReference>
<dbReference type="GO" id="GO:0000166">
    <property type="term" value="F:nucleotide binding"/>
    <property type="evidence" value="ECO:0007669"/>
    <property type="project" value="UniProtKB-KW"/>
</dbReference>
<keyword evidence="7" id="KW-0479">Metal-binding</keyword>
<dbReference type="InterPro" id="IPR038763">
    <property type="entry name" value="DHH_sf"/>
</dbReference>
<evidence type="ECO:0000256" key="7">
    <source>
        <dbReference type="ARBA" id="ARBA00022723"/>
    </source>
</evidence>
<dbReference type="SMART" id="SM00116">
    <property type="entry name" value="CBS"/>
    <property type="match status" value="2"/>
</dbReference>
<evidence type="ECO:0000256" key="5">
    <source>
        <dbReference type="ARBA" id="ARBA00022694"/>
    </source>
</evidence>
<dbReference type="CDD" id="cd05398">
    <property type="entry name" value="NT_ClassII-CCAase"/>
    <property type="match status" value="1"/>
</dbReference>
<dbReference type="GO" id="GO:0000049">
    <property type="term" value="F:tRNA binding"/>
    <property type="evidence" value="ECO:0007669"/>
    <property type="project" value="UniProtKB-KW"/>
</dbReference>
<reference evidence="14 15" key="1">
    <citation type="journal article" date="2004" name="Nucleic Acids Res.">
        <title>Genome sequence of Symbiobacterium thermophilum, an uncultivable bacterium that depends on microbial commensalism.</title>
        <authorList>
            <person name="Ueda K."/>
            <person name="Yamashita A."/>
            <person name="Ishikawa J."/>
            <person name="Shimada M."/>
            <person name="Watsuji T."/>
            <person name="Morimura K."/>
            <person name="Ikeda H."/>
            <person name="Hattori M."/>
            <person name="Beppu T."/>
        </authorList>
    </citation>
    <scope>NUCLEOTIDE SEQUENCE [LARGE SCALE GENOMIC DNA]</scope>
    <source>
        <strain evidence="15">T / IAM 14863</strain>
    </source>
</reference>
<dbReference type="SUPFAM" id="SSF81891">
    <property type="entry name" value="Poly A polymerase C-terminal region-like"/>
    <property type="match status" value="1"/>
</dbReference>
<comment type="similarity">
    <text evidence="2 12">Belongs to the tRNA nucleotidyltransferase/poly(A) polymerase family.</text>
</comment>
<name>Q67NF3_SYMTH</name>
<dbReference type="GO" id="GO:0008033">
    <property type="term" value="P:tRNA processing"/>
    <property type="evidence" value="ECO:0007669"/>
    <property type="project" value="UniProtKB-KW"/>
</dbReference>
<dbReference type="GO" id="GO:0016779">
    <property type="term" value="F:nucleotidyltransferase activity"/>
    <property type="evidence" value="ECO:0007669"/>
    <property type="project" value="UniProtKB-KW"/>
</dbReference>
<dbReference type="InterPro" id="IPR032828">
    <property type="entry name" value="PolyA_RNA-bd"/>
</dbReference>